<evidence type="ECO:0000313" key="3">
    <source>
        <dbReference type="Proteomes" id="UP000198825"/>
    </source>
</evidence>
<dbReference type="Pfam" id="PF07876">
    <property type="entry name" value="Dabb"/>
    <property type="match status" value="1"/>
</dbReference>
<dbReference type="EMBL" id="LT629799">
    <property type="protein sequence ID" value="SDV01189.1"/>
    <property type="molecule type" value="Genomic_DNA"/>
</dbReference>
<gene>
    <name evidence="2" type="ORF">SAMN04488544_3439</name>
</gene>
<protein>
    <submittedName>
        <fullName evidence="2">Stress responsive A/B Barrel Domain</fullName>
    </submittedName>
</protein>
<dbReference type="PROSITE" id="PS51502">
    <property type="entry name" value="S_R_A_B_BARREL"/>
    <property type="match status" value="1"/>
</dbReference>
<dbReference type="InterPro" id="IPR011008">
    <property type="entry name" value="Dimeric_a/b-barrel"/>
</dbReference>
<accession>A0A1H2N6Q8</accession>
<feature type="domain" description="Stress-response A/B barrel" evidence="1">
    <location>
        <begin position="3"/>
        <end position="97"/>
    </location>
</feature>
<dbReference type="Gene3D" id="3.30.70.100">
    <property type="match status" value="1"/>
</dbReference>
<dbReference type="InterPro" id="IPR013097">
    <property type="entry name" value="Dabb"/>
</dbReference>
<name>A0A1H2N6Q8_9ACTN</name>
<dbReference type="SMART" id="SM00886">
    <property type="entry name" value="Dabb"/>
    <property type="match status" value="1"/>
</dbReference>
<evidence type="ECO:0000313" key="2">
    <source>
        <dbReference type="EMBL" id="SDV01189.1"/>
    </source>
</evidence>
<sequence length="97" mass="10566">MTTTHVVLVSWRPGTAEEAERTVRPLVADFGRTIPDVVDVVEGPSSSPEGKEDGFDYMLVVTFASPEARDVYLDHPNHEPVKSAIGANADRVVVFDV</sequence>
<dbReference type="RefSeq" id="WP_157720064.1">
    <property type="nucleotide sequence ID" value="NZ_LT629799.1"/>
</dbReference>
<dbReference type="SUPFAM" id="SSF54909">
    <property type="entry name" value="Dimeric alpha+beta barrel"/>
    <property type="match status" value="1"/>
</dbReference>
<dbReference type="OrthoDB" id="9816070at2"/>
<dbReference type="AlphaFoldDB" id="A0A1H2N6Q8"/>
<evidence type="ECO:0000259" key="1">
    <source>
        <dbReference type="PROSITE" id="PS51502"/>
    </source>
</evidence>
<reference evidence="3" key="1">
    <citation type="submission" date="2016-10" db="EMBL/GenBank/DDBJ databases">
        <authorList>
            <person name="Varghese N."/>
            <person name="Submissions S."/>
        </authorList>
    </citation>
    <scope>NUCLEOTIDE SEQUENCE [LARGE SCALE GENOMIC DNA]</scope>
    <source>
        <strain evidence="3">DSM 21743</strain>
    </source>
</reference>
<dbReference type="STRING" id="546874.SAMN04488544_3439"/>
<proteinExistence type="predicted"/>
<dbReference type="Proteomes" id="UP000198825">
    <property type="component" value="Chromosome I"/>
</dbReference>
<organism evidence="2 3">
    <name type="scientific">Microlunatus sagamiharensis</name>
    <dbReference type="NCBI Taxonomy" id="546874"/>
    <lineage>
        <taxon>Bacteria</taxon>
        <taxon>Bacillati</taxon>
        <taxon>Actinomycetota</taxon>
        <taxon>Actinomycetes</taxon>
        <taxon>Propionibacteriales</taxon>
        <taxon>Propionibacteriaceae</taxon>
        <taxon>Microlunatus</taxon>
    </lineage>
</organism>
<keyword evidence="3" id="KW-1185">Reference proteome</keyword>